<evidence type="ECO:0000313" key="2">
    <source>
        <dbReference type="EMBL" id="KRM08787.1"/>
    </source>
</evidence>
<protein>
    <submittedName>
        <fullName evidence="1">Uncharacterized protein</fullName>
    </submittedName>
</protein>
<evidence type="ECO:0000313" key="4">
    <source>
        <dbReference type="Proteomes" id="UP000051966"/>
    </source>
</evidence>
<dbReference type="eggNOG" id="ENOG50319RF">
    <property type="taxonomic scope" value="Bacteria"/>
</dbReference>
<gene>
    <name evidence="2" type="ORF">FD41_GL002829</name>
    <name evidence="1" type="ORF">JCM14108_1948</name>
</gene>
<organism evidence="1 3">
    <name type="scientific">Lentilactobacillus farraginis DSM 18382 = JCM 14108</name>
    <dbReference type="NCBI Taxonomy" id="1423743"/>
    <lineage>
        <taxon>Bacteria</taxon>
        <taxon>Bacillati</taxon>
        <taxon>Bacillota</taxon>
        <taxon>Bacilli</taxon>
        <taxon>Lactobacillales</taxon>
        <taxon>Lactobacillaceae</taxon>
        <taxon>Lentilactobacillus</taxon>
    </lineage>
</organism>
<dbReference type="EMBL" id="BAKI01000020">
    <property type="protein sequence ID" value="GAF36951.1"/>
    <property type="molecule type" value="Genomic_DNA"/>
</dbReference>
<sequence length="82" mass="9576">MTAKEAISLAKKQGIYVDKNLLQRWVNDGRFQTTGSFDDQTFDIDRQSFTDFLTRNAKSIKQFQEKMQKELMAKMGFMHGSF</sequence>
<evidence type="ECO:0000313" key="1">
    <source>
        <dbReference type="EMBL" id="GAF36951.1"/>
    </source>
</evidence>
<evidence type="ECO:0000313" key="3">
    <source>
        <dbReference type="Proteomes" id="UP000019488"/>
    </source>
</evidence>
<proteinExistence type="predicted"/>
<dbReference type="OrthoDB" id="9943510at2"/>
<dbReference type="STRING" id="1423743.FD41_GL002829"/>
<dbReference type="Proteomes" id="UP000051966">
    <property type="component" value="Unassembled WGS sequence"/>
</dbReference>
<dbReference type="AlphaFoldDB" id="X0PK13"/>
<dbReference type="Proteomes" id="UP000019488">
    <property type="component" value="Unassembled WGS sequence"/>
</dbReference>
<dbReference type="EMBL" id="AZFY01000070">
    <property type="protein sequence ID" value="KRM08787.1"/>
    <property type="molecule type" value="Genomic_DNA"/>
</dbReference>
<keyword evidence="4" id="KW-1185">Reference proteome</keyword>
<name>X0PK13_9LACO</name>
<accession>X0PK13</accession>
<dbReference type="PATRIC" id="fig|1423743.5.peg.2917"/>
<reference evidence="1" key="1">
    <citation type="journal article" date="2014" name="Genome Announc.">
        <title>Draft Genome Sequences of Two Lactobacillus Strains, L. farraginis JCM 14108T and L. composti JCM 14202T, Isolated from Compost of Distilled Shochu Residue.</title>
        <authorList>
            <person name="Yuki M."/>
            <person name="Oshima K."/>
            <person name="Suda W."/>
            <person name="Kitahara M."/>
            <person name="Kitamura K."/>
            <person name="Iida T."/>
            <person name="Hattori M."/>
            <person name="Ohkuma M."/>
        </authorList>
    </citation>
    <scope>NUCLEOTIDE SEQUENCE [LARGE SCALE GENOMIC DNA]</scope>
    <source>
        <strain evidence="1">JCM 14108</strain>
    </source>
</reference>
<reference evidence="2 4" key="2">
    <citation type="journal article" date="2015" name="Genome Announc.">
        <title>Expanding the biotechnology potential of lactobacilli through comparative genomics of 213 strains and associated genera.</title>
        <authorList>
            <person name="Sun Z."/>
            <person name="Harris H.M."/>
            <person name="McCann A."/>
            <person name="Guo C."/>
            <person name="Argimon S."/>
            <person name="Zhang W."/>
            <person name="Yang X."/>
            <person name="Jeffery I.B."/>
            <person name="Cooney J.C."/>
            <person name="Kagawa T.F."/>
            <person name="Liu W."/>
            <person name="Song Y."/>
            <person name="Salvetti E."/>
            <person name="Wrobel A."/>
            <person name="Rasinkangas P."/>
            <person name="Parkhill J."/>
            <person name="Rea M.C."/>
            <person name="O'Sullivan O."/>
            <person name="Ritari J."/>
            <person name="Douillard F.P."/>
            <person name="Paul Ross R."/>
            <person name="Yang R."/>
            <person name="Briner A.E."/>
            <person name="Felis G.E."/>
            <person name="de Vos W.M."/>
            <person name="Barrangou R."/>
            <person name="Klaenhammer T.R."/>
            <person name="Caufield P.W."/>
            <person name="Cui Y."/>
            <person name="Zhang H."/>
            <person name="O'Toole P.W."/>
        </authorList>
    </citation>
    <scope>NUCLEOTIDE SEQUENCE [LARGE SCALE GENOMIC DNA]</scope>
    <source>
        <strain evidence="2 4">DSM 18382</strain>
    </source>
</reference>
<comment type="caution">
    <text evidence="1">The sequence shown here is derived from an EMBL/GenBank/DDBJ whole genome shotgun (WGS) entry which is preliminary data.</text>
</comment>
<dbReference type="RefSeq" id="WP_035180026.1">
    <property type="nucleotide sequence ID" value="NZ_AZFY01000070.1"/>
</dbReference>